<dbReference type="GO" id="GO:0000049">
    <property type="term" value="F:tRNA binding"/>
    <property type="evidence" value="ECO:0007669"/>
    <property type="project" value="InterPro"/>
</dbReference>
<comment type="cofactor">
    <cofactor evidence="1">
        <name>Mg(2+)</name>
        <dbReference type="ChEBI" id="CHEBI:18420"/>
    </cofactor>
</comment>
<evidence type="ECO:0000256" key="4">
    <source>
        <dbReference type="ARBA" id="ARBA00011209"/>
    </source>
</evidence>
<dbReference type="STRING" id="1296121.A0A1A6ABD6"/>
<dbReference type="PANTHER" id="PTHR11538">
    <property type="entry name" value="PHENYLALANYL-TRNA SYNTHETASE"/>
    <property type="match status" value="1"/>
</dbReference>
<dbReference type="GO" id="GO:0046872">
    <property type="term" value="F:metal ion binding"/>
    <property type="evidence" value="ECO:0007669"/>
    <property type="project" value="UniProtKB-KW"/>
</dbReference>
<evidence type="ECO:0000256" key="8">
    <source>
        <dbReference type="ARBA" id="ARBA00022598"/>
    </source>
</evidence>
<keyword evidence="8 18" id="KW-0436">Ligase</keyword>
<keyword evidence="14" id="KW-0030">Aminoacyl-tRNA synthetase</keyword>
<dbReference type="InterPro" id="IPR040725">
    <property type="entry name" value="PheRS_DBD3"/>
</dbReference>
<keyword evidence="7" id="KW-0963">Cytoplasm</keyword>
<accession>A0A1A6ABD6</accession>
<dbReference type="CDD" id="cd00496">
    <property type="entry name" value="PheRS_alpha_core"/>
    <property type="match status" value="1"/>
</dbReference>
<dbReference type="GO" id="GO:0004826">
    <property type="term" value="F:phenylalanine-tRNA ligase activity"/>
    <property type="evidence" value="ECO:0007669"/>
    <property type="project" value="UniProtKB-EC"/>
</dbReference>
<dbReference type="FunFam" id="3.30.930.10:FF:000028">
    <property type="entry name" value="Phenylalanyl-tRNA synthetase alpha chain"/>
    <property type="match status" value="1"/>
</dbReference>
<comment type="subcellular location">
    <subcellularLocation>
        <location evidence="2">Cytoplasm</location>
    </subcellularLocation>
</comment>
<evidence type="ECO:0000256" key="9">
    <source>
        <dbReference type="ARBA" id="ARBA00022723"/>
    </source>
</evidence>
<evidence type="ECO:0000256" key="16">
    <source>
        <dbReference type="ARBA" id="ARBA00049255"/>
    </source>
</evidence>
<keyword evidence="12" id="KW-0460">Magnesium</keyword>
<comment type="subunit">
    <text evidence="4">Tetramer of two alpha and two beta subunits.</text>
</comment>
<keyword evidence="10" id="KW-0547">Nucleotide-binding</keyword>
<evidence type="ECO:0000259" key="17">
    <source>
        <dbReference type="PROSITE" id="PS50862"/>
    </source>
</evidence>
<dbReference type="GO" id="GO:0005524">
    <property type="term" value="F:ATP binding"/>
    <property type="evidence" value="ECO:0007669"/>
    <property type="project" value="UniProtKB-KW"/>
</dbReference>
<dbReference type="Gene3D" id="1.10.10.2320">
    <property type="match status" value="1"/>
</dbReference>
<dbReference type="SUPFAM" id="SSF55681">
    <property type="entry name" value="Class II aaRS and biotin synthetases"/>
    <property type="match status" value="1"/>
</dbReference>
<evidence type="ECO:0000313" key="18">
    <source>
        <dbReference type="EMBL" id="OBR87364.1"/>
    </source>
</evidence>
<evidence type="ECO:0000256" key="7">
    <source>
        <dbReference type="ARBA" id="ARBA00022490"/>
    </source>
</evidence>
<comment type="similarity">
    <text evidence="3">Belongs to the class-II aminoacyl-tRNA synthetase family. Phe-tRNA synthetase alpha subunit type 2 subfamily.</text>
</comment>
<dbReference type="GO" id="GO:0006432">
    <property type="term" value="P:phenylalanyl-tRNA aminoacylation"/>
    <property type="evidence" value="ECO:0007669"/>
    <property type="project" value="InterPro"/>
</dbReference>
<dbReference type="PROSITE" id="PS50862">
    <property type="entry name" value="AA_TRNA_LIGASE_II"/>
    <property type="match status" value="1"/>
</dbReference>
<dbReference type="InterPro" id="IPR002319">
    <property type="entry name" value="Phenylalanyl-tRNA_Synthase"/>
</dbReference>
<evidence type="ECO:0000256" key="15">
    <source>
        <dbReference type="ARBA" id="ARBA00030612"/>
    </source>
</evidence>
<dbReference type="Gene3D" id="1.10.10.2330">
    <property type="match status" value="1"/>
</dbReference>
<dbReference type="Pfam" id="PF18553">
    <property type="entry name" value="PheRS_DBD3"/>
    <property type="match status" value="1"/>
</dbReference>
<dbReference type="GO" id="GO:0005829">
    <property type="term" value="C:cytosol"/>
    <property type="evidence" value="ECO:0007669"/>
    <property type="project" value="TreeGrafter"/>
</dbReference>
<organism evidence="18">
    <name type="scientific">Kwoniella dejecticola CBS 10117</name>
    <dbReference type="NCBI Taxonomy" id="1296121"/>
    <lineage>
        <taxon>Eukaryota</taxon>
        <taxon>Fungi</taxon>
        <taxon>Dikarya</taxon>
        <taxon>Basidiomycota</taxon>
        <taxon>Agaricomycotina</taxon>
        <taxon>Tremellomycetes</taxon>
        <taxon>Tremellales</taxon>
        <taxon>Cryptococcaceae</taxon>
        <taxon>Kwoniella</taxon>
    </lineage>
</organism>
<evidence type="ECO:0000256" key="3">
    <source>
        <dbReference type="ARBA" id="ARBA00006703"/>
    </source>
</evidence>
<evidence type="ECO:0000256" key="5">
    <source>
        <dbReference type="ARBA" id="ARBA00012814"/>
    </source>
</evidence>
<dbReference type="FunFam" id="1.10.10.2330:FF:000002">
    <property type="entry name" value="Phenylalanyl-tRNA synthetase alpha chain"/>
    <property type="match status" value="1"/>
</dbReference>
<evidence type="ECO:0000256" key="6">
    <source>
        <dbReference type="ARBA" id="ARBA00015409"/>
    </source>
</evidence>
<dbReference type="OrthoDB" id="238316at2759"/>
<name>A0A1A6ABD6_9TREE</name>
<sequence length="531" mass="59720">MSSPTPTPTPETIQTLILQTLSTANTIPDSRELAVDGRALSTAEDQNVIRGVLDSLQRKETENEYANSIYSDLLVQMVEYKQITATSFTLTEEGQLINEKGSHEIRVWQVLPVKGQGQPVTVPELQKLVGADVAKIGQSNAFKKKWISKDGAGFVRAIEQPPVDDTAELLREISASGDCVGGDSVTKELQKRKLITPKKHIHYSISKGTNFSTEVKQLETDLTVEMLQSGTWKESSFKTYNFAAAGQPTDGGALHPLLKVREEFRNIFFDMGFTEMPTNQFVESAFWNFDAMFVPQQHPAREVQDTFYVKSPVKALQPDPEYYERVRKIHEEGGYGSIGYRAPFSREESEKLLLRTHTTAVSTAMLYKLANQPGGFKPAKMYSIDRVFRNEAMDATHLAEFHQVEGVVADYNITLGHLIAFMQEFFAKTGNHKLRFKPAYNPYTEPSMEVFSWHEGLGKWIEIANSGIFRPEMLEPMGLPKGVRVLGWGMSLERPTMIKYKIGDIRTLVGHKTDLDQVKKRAAVRLEKGDD</sequence>
<dbReference type="Gene3D" id="3.30.1370.240">
    <property type="match status" value="1"/>
</dbReference>
<dbReference type="InterPro" id="IPR006195">
    <property type="entry name" value="aa-tRNA-synth_II"/>
</dbReference>
<feature type="domain" description="Aminoacyl-transfer RNA synthetases class-II family profile" evidence="17">
    <location>
        <begin position="259"/>
        <end position="498"/>
    </location>
</feature>
<reference evidence="18" key="1">
    <citation type="submission" date="2013-07" db="EMBL/GenBank/DDBJ databases">
        <title>The Genome Sequence of Cryptococcus dejecticola CBS10117.</title>
        <authorList>
            <consortium name="The Broad Institute Genome Sequencing Platform"/>
            <person name="Cuomo C."/>
            <person name="Litvintseva A."/>
            <person name="Chen Y."/>
            <person name="Heitman J."/>
            <person name="Sun S."/>
            <person name="Springer D."/>
            <person name="Dromer F."/>
            <person name="Young S.K."/>
            <person name="Zeng Q."/>
            <person name="Gargeya S."/>
            <person name="Fitzgerald M."/>
            <person name="Abouelleil A."/>
            <person name="Alvarado L."/>
            <person name="Berlin A.M."/>
            <person name="Chapman S.B."/>
            <person name="Dewar J."/>
            <person name="Goldberg J."/>
            <person name="Griggs A."/>
            <person name="Gujja S."/>
            <person name="Hansen M."/>
            <person name="Howarth C."/>
            <person name="Imamovic A."/>
            <person name="Larimer J."/>
            <person name="McCowan C."/>
            <person name="Murphy C."/>
            <person name="Pearson M."/>
            <person name="Priest M."/>
            <person name="Roberts A."/>
            <person name="Saif S."/>
            <person name="Shea T."/>
            <person name="Sykes S."/>
            <person name="Wortman J."/>
            <person name="Nusbaum C."/>
            <person name="Birren B."/>
        </authorList>
    </citation>
    <scope>NUCLEOTIDE SEQUENCE [LARGE SCALE GENOMIC DNA]</scope>
    <source>
        <strain evidence="18">CBS 10117</strain>
    </source>
</reference>
<dbReference type="GO" id="GO:0009328">
    <property type="term" value="C:phenylalanine-tRNA ligase complex"/>
    <property type="evidence" value="ECO:0007669"/>
    <property type="project" value="TreeGrafter"/>
</dbReference>
<keyword evidence="13" id="KW-0648">Protein biosynthesis</keyword>
<gene>
    <name evidence="18" type="ORF">I303_01566</name>
</gene>
<comment type="catalytic activity">
    <reaction evidence="16">
        <text>tRNA(Phe) + L-phenylalanine + ATP = L-phenylalanyl-tRNA(Phe) + AMP + diphosphate + H(+)</text>
        <dbReference type="Rhea" id="RHEA:19413"/>
        <dbReference type="Rhea" id="RHEA-COMP:9668"/>
        <dbReference type="Rhea" id="RHEA-COMP:9699"/>
        <dbReference type="ChEBI" id="CHEBI:15378"/>
        <dbReference type="ChEBI" id="CHEBI:30616"/>
        <dbReference type="ChEBI" id="CHEBI:33019"/>
        <dbReference type="ChEBI" id="CHEBI:58095"/>
        <dbReference type="ChEBI" id="CHEBI:78442"/>
        <dbReference type="ChEBI" id="CHEBI:78531"/>
        <dbReference type="ChEBI" id="CHEBI:456215"/>
        <dbReference type="EC" id="6.1.1.20"/>
    </reaction>
</comment>
<keyword evidence="11" id="KW-0067">ATP-binding</keyword>
<evidence type="ECO:0000256" key="13">
    <source>
        <dbReference type="ARBA" id="ARBA00022917"/>
    </source>
</evidence>
<evidence type="ECO:0000256" key="12">
    <source>
        <dbReference type="ARBA" id="ARBA00022842"/>
    </source>
</evidence>
<protein>
    <recommendedName>
        <fullName evidence="6">Phenylalanine--tRNA ligase alpha subunit</fullName>
        <ecNumber evidence="5">6.1.1.20</ecNumber>
    </recommendedName>
    <alternativeName>
        <fullName evidence="15">Phenylalanyl-tRNA synthetase alpha subunit</fullName>
    </alternativeName>
</protein>
<evidence type="ECO:0000256" key="1">
    <source>
        <dbReference type="ARBA" id="ARBA00001946"/>
    </source>
</evidence>
<dbReference type="VEuPathDB" id="FungiDB:I303_01566"/>
<dbReference type="NCBIfam" id="TIGR00468">
    <property type="entry name" value="pheS"/>
    <property type="match status" value="1"/>
</dbReference>
<dbReference type="Pfam" id="PF01409">
    <property type="entry name" value="tRNA-synt_2d"/>
    <property type="match status" value="1"/>
</dbReference>
<evidence type="ECO:0000256" key="10">
    <source>
        <dbReference type="ARBA" id="ARBA00022741"/>
    </source>
</evidence>
<evidence type="ECO:0000256" key="11">
    <source>
        <dbReference type="ARBA" id="ARBA00022840"/>
    </source>
</evidence>
<dbReference type="EC" id="6.1.1.20" evidence="5"/>
<dbReference type="InterPro" id="IPR004529">
    <property type="entry name" value="Phe-tRNA-synth_IIc_asu"/>
</dbReference>
<dbReference type="InterPro" id="IPR045864">
    <property type="entry name" value="aa-tRNA-synth_II/BPL/LPL"/>
</dbReference>
<dbReference type="AlphaFoldDB" id="A0A1A6ABD6"/>
<evidence type="ECO:0000256" key="14">
    <source>
        <dbReference type="ARBA" id="ARBA00023146"/>
    </source>
</evidence>
<evidence type="ECO:0000256" key="2">
    <source>
        <dbReference type="ARBA" id="ARBA00004496"/>
    </source>
</evidence>
<dbReference type="Gene3D" id="3.30.930.10">
    <property type="entry name" value="Bira Bifunctional Protein, Domain 2"/>
    <property type="match status" value="1"/>
</dbReference>
<dbReference type="PANTHER" id="PTHR11538:SF40">
    <property type="entry name" value="PHENYLALANINE--TRNA LIGASE ALPHA SUBUNIT"/>
    <property type="match status" value="1"/>
</dbReference>
<keyword evidence="9" id="KW-0479">Metal-binding</keyword>
<dbReference type="NCBIfam" id="NF003210">
    <property type="entry name" value="PRK04172.1"/>
    <property type="match status" value="1"/>
</dbReference>
<dbReference type="EMBL" id="KI894028">
    <property type="protein sequence ID" value="OBR87364.1"/>
    <property type="molecule type" value="Genomic_DNA"/>
</dbReference>
<proteinExistence type="inferred from homology"/>